<organism evidence="4 5">
    <name type="scientific">Thalassolituus oleivorans MIL-1</name>
    <dbReference type="NCBI Taxonomy" id="1298593"/>
    <lineage>
        <taxon>Bacteria</taxon>
        <taxon>Pseudomonadati</taxon>
        <taxon>Pseudomonadota</taxon>
        <taxon>Gammaproteobacteria</taxon>
        <taxon>Oceanospirillales</taxon>
        <taxon>Oceanospirillaceae</taxon>
        <taxon>Thalassolituus</taxon>
    </lineage>
</organism>
<dbReference type="STRING" id="187493.CN03_15040"/>
<proteinExistence type="predicted"/>
<dbReference type="GO" id="GO:0016779">
    <property type="term" value="F:nucleotidyltransferase activity"/>
    <property type="evidence" value="ECO:0007669"/>
    <property type="project" value="UniProtKB-KW"/>
</dbReference>
<gene>
    <name evidence="4" type="ORF">TOL_0603</name>
</gene>
<dbReference type="KEGG" id="tol:TOL_0603"/>
<evidence type="ECO:0000259" key="3">
    <source>
        <dbReference type="Pfam" id="PF00483"/>
    </source>
</evidence>
<sequence length="228" mass="24871">MKAMILAAGRGTRMAPLTDACPKPLLPLAGKPLIVHHIEKLVAAGITDIVINHAWLGEQIERALGDGSSFGCSIQYSGEVEALETAGGVYQALPLLGAEPFLLVNGDVWTDWGYERALSIELAHSDLGFLWLVDNPDHNPNGDFGLTKEGLVLSQPDTTGYTFSGMSLLRPELWQGFIAGAHPLAPMLRNAMTHQRIRGKHMQARWVDVGTPQRLYDLEQLLLAEATR</sequence>
<dbReference type="Gene3D" id="3.90.550.10">
    <property type="entry name" value="Spore Coat Polysaccharide Biosynthesis Protein SpsA, Chain A"/>
    <property type="match status" value="1"/>
</dbReference>
<dbReference type="CDD" id="cd06422">
    <property type="entry name" value="NTP_transferase_like_1"/>
    <property type="match status" value="1"/>
</dbReference>
<dbReference type="Proteomes" id="UP000011866">
    <property type="component" value="Chromosome"/>
</dbReference>
<keyword evidence="5" id="KW-1185">Reference proteome</keyword>
<evidence type="ECO:0000256" key="1">
    <source>
        <dbReference type="ARBA" id="ARBA00022679"/>
    </source>
</evidence>
<dbReference type="AlphaFoldDB" id="M5DNP4"/>
<evidence type="ECO:0000256" key="2">
    <source>
        <dbReference type="ARBA" id="ARBA00022695"/>
    </source>
</evidence>
<keyword evidence="2" id="KW-0548">Nucleotidyltransferase</keyword>
<protein>
    <submittedName>
        <fullName evidence="4">Nucleotidyl transferase</fullName>
    </submittedName>
</protein>
<evidence type="ECO:0000313" key="4">
    <source>
        <dbReference type="EMBL" id="CCU71041.1"/>
    </source>
</evidence>
<accession>M5DNP4</accession>
<dbReference type="SUPFAM" id="SSF53448">
    <property type="entry name" value="Nucleotide-diphospho-sugar transferases"/>
    <property type="match status" value="1"/>
</dbReference>
<dbReference type="EMBL" id="HF680312">
    <property type="protein sequence ID" value="CCU71041.1"/>
    <property type="molecule type" value="Genomic_DNA"/>
</dbReference>
<dbReference type="HOGENOM" id="CLU_029499_2_1_6"/>
<reference evidence="4 5" key="1">
    <citation type="journal article" date="2013" name="Genome Announc.">
        <title>Genome Sequence of Thalassolituus oleivorans MIL-1 (DSM 14913T).</title>
        <authorList>
            <person name="Golyshin P.N."/>
            <person name="Werner J."/>
            <person name="Chernikova T.N."/>
            <person name="Tran H."/>
            <person name="Ferrer M."/>
            <person name="Yakimov M.M."/>
            <person name="Teeling H."/>
            <person name="Golyshina O.V."/>
        </authorList>
    </citation>
    <scope>NUCLEOTIDE SEQUENCE [LARGE SCALE GENOMIC DNA]</scope>
    <source>
        <strain evidence="4 5">MIL-1</strain>
    </source>
</reference>
<dbReference type="RefSeq" id="WP_015485778.1">
    <property type="nucleotide sequence ID" value="NC_020888.1"/>
</dbReference>
<keyword evidence="1 4" id="KW-0808">Transferase</keyword>
<dbReference type="InterPro" id="IPR029044">
    <property type="entry name" value="Nucleotide-diphossugar_trans"/>
</dbReference>
<dbReference type="NCBIfam" id="NF045761">
    <property type="entry name" value="NAMPUrTaseMurU"/>
    <property type="match status" value="1"/>
</dbReference>
<evidence type="ECO:0000313" key="5">
    <source>
        <dbReference type="Proteomes" id="UP000011866"/>
    </source>
</evidence>
<dbReference type="GeneID" id="79175578"/>
<dbReference type="Pfam" id="PF00483">
    <property type="entry name" value="NTP_transferase"/>
    <property type="match status" value="1"/>
</dbReference>
<dbReference type="InterPro" id="IPR005835">
    <property type="entry name" value="NTP_transferase_dom"/>
</dbReference>
<dbReference type="PANTHER" id="PTHR43584:SF8">
    <property type="entry name" value="N-ACETYLMURAMATE ALPHA-1-PHOSPHATE URIDYLYLTRANSFERASE"/>
    <property type="match status" value="1"/>
</dbReference>
<dbReference type="eggNOG" id="COG1208">
    <property type="taxonomic scope" value="Bacteria"/>
</dbReference>
<dbReference type="PANTHER" id="PTHR43584">
    <property type="entry name" value="NUCLEOTIDYL TRANSFERASE"/>
    <property type="match status" value="1"/>
</dbReference>
<dbReference type="InterPro" id="IPR050065">
    <property type="entry name" value="GlmU-like"/>
</dbReference>
<feature type="domain" description="Nucleotidyl transferase" evidence="3">
    <location>
        <begin position="2"/>
        <end position="148"/>
    </location>
</feature>
<dbReference type="InterPro" id="IPR054790">
    <property type="entry name" value="MurU"/>
</dbReference>
<name>M5DNP4_9GAMM</name>